<dbReference type="eggNOG" id="ENOG502S4F9">
    <property type="taxonomic scope" value="Eukaryota"/>
</dbReference>
<keyword evidence="3" id="KW-1185">Reference proteome</keyword>
<proteinExistence type="predicted"/>
<dbReference type="AlphaFoldDB" id="A0A067QS71"/>
<name>A0A067QS71_ZOONE</name>
<evidence type="ECO:0000313" key="3">
    <source>
        <dbReference type="Proteomes" id="UP000027135"/>
    </source>
</evidence>
<accession>A0A067QS71</accession>
<feature type="region of interest" description="Disordered" evidence="1">
    <location>
        <begin position="297"/>
        <end position="319"/>
    </location>
</feature>
<evidence type="ECO:0000313" key="2">
    <source>
        <dbReference type="EMBL" id="KDR12710.1"/>
    </source>
</evidence>
<gene>
    <name evidence="2" type="ORF">L798_13148</name>
</gene>
<evidence type="ECO:0000256" key="1">
    <source>
        <dbReference type="SAM" id="MobiDB-lite"/>
    </source>
</evidence>
<dbReference type="InParanoid" id="A0A067QS71"/>
<sequence length="486" mass="54816">MNFHFENFDIKTGVIFGGTFPVGKQRGPQFLSCGDPFVRLGSLETQASVFFRSGANARLMWRLVALRSKAASSSQWIWERKWRKFIGLHLKITFLDGVYVLDEFEEKKYKVPGFSGLQSRDIHTKCSKNRAVRRLQGNKECTRGTKVTICGVDNHGSIPGKGMGFLICHHVRIGCVIHLFSYNGRDPNRRDPESFIVNGHLLCPHGGLLYNPATSEEPSSSNRFVVVTEVEWNKLLNFYSVDCDIVVRRDLDTGVLISEPDVCEECVLARLEVEEMELLQYKKAKIFVRKIADTDSNKCQSQDSGRDGGSAVSEYKDDPEYQKRKPAYNEIISTYRKSFAHIRIIVGDPSAIERGFLWVKWGTTGRRDGAVQRVLDSSDAERLCGSPLWLRKSGGSVDLTHLHSSSLGFDAKRPKLATSSCGSATPGDGRVRKSTRHRRMRGEKELYVSSTLKLLDLKVMLLKQEPGLSFSTKNIFVTPYIRCRDT</sequence>
<protein>
    <submittedName>
        <fullName evidence="2">Ubiquitin carboxyl-terminal hydrolase 48</fullName>
    </submittedName>
</protein>
<keyword evidence="2" id="KW-0378">Hydrolase</keyword>
<dbReference type="EMBL" id="KK852995">
    <property type="protein sequence ID" value="KDR12710.1"/>
    <property type="molecule type" value="Genomic_DNA"/>
</dbReference>
<reference evidence="2 3" key="1">
    <citation type="journal article" date="2014" name="Nat. Commun.">
        <title>Molecular traces of alternative social organization in a termite genome.</title>
        <authorList>
            <person name="Terrapon N."/>
            <person name="Li C."/>
            <person name="Robertson H.M."/>
            <person name="Ji L."/>
            <person name="Meng X."/>
            <person name="Booth W."/>
            <person name="Chen Z."/>
            <person name="Childers C.P."/>
            <person name="Glastad K.M."/>
            <person name="Gokhale K."/>
            <person name="Gowin J."/>
            <person name="Gronenberg W."/>
            <person name="Hermansen R.A."/>
            <person name="Hu H."/>
            <person name="Hunt B.G."/>
            <person name="Huylmans A.K."/>
            <person name="Khalil S.M."/>
            <person name="Mitchell R.D."/>
            <person name="Munoz-Torres M.C."/>
            <person name="Mustard J.A."/>
            <person name="Pan H."/>
            <person name="Reese J.T."/>
            <person name="Scharf M.E."/>
            <person name="Sun F."/>
            <person name="Vogel H."/>
            <person name="Xiao J."/>
            <person name="Yang W."/>
            <person name="Yang Z."/>
            <person name="Yang Z."/>
            <person name="Zhou J."/>
            <person name="Zhu J."/>
            <person name="Brent C.S."/>
            <person name="Elsik C.G."/>
            <person name="Goodisman M.A."/>
            <person name="Liberles D.A."/>
            <person name="Roe R.M."/>
            <person name="Vargo E.L."/>
            <person name="Vilcinskas A."/>
            <person name="Wang J."/>
            <person name="Bornberg-Bauer E."/>
            <person name="Korb J."/>
            <person name="Zhang G."/>
            <person name="Liebig J."/>
        </authorList>
    </citation>
    <scope>NUCLEOTIDE SEQUENCE [LARGE SCALE GENOMIC DNA]</scope>
    <source>
        <tissue evidence="2">Whole organism</tissue>
    </source>
</reference>
<dbReference type="GO" id="GO:0016787">
    <property type="term" value="F:hydrolase activity"/>
    <property type="evidence" value="ECO:0007669"/>
    <property type="project" value="UniProtKB-KW"/>
</dbReference>
<organism evidence="2 3">
    <name type="scientific">Zootermopsis nevadensis</name>
    <name type="common">Dampwood termite</name>
    <dbReference type="NCBI Taxonomy" id="136037"/>
    <lineage>
        <taxon>Eukaryota</taxon>
        <taxon>Metazoa</taxon>
        <taxon>Ecdysozoa</taxon>
        <taxon>Arthropoda</taxon>
        <taxon>Hexapoda</taxon>
        <taxon>Insecta</taxon>
        <taxon>Pterygota</taxon>
        <taxon>Neoptera</taxon>
        <taxon>Polyneoptera</taxon>
        <taxon>Dictyoptera</taxon>
        <taxon>Blattodea</taxon>
        <taxon>Blattoidea</taxon>
        <taxon>Termitoidae</taxon>
        <taxon>Termopsidae</taxon>
        <taxon>Zootermopsis</taxon>
    </lineage>
</organism>
<dbReference type="Proteomes" id="UP000027135">
    <property type="component" value="Unassembled WGS sequence"/>
</dbReference>
<dbReference type="STRING" id="136037.A0A067QS71"/>